<sequence>MISHNELAFMSASELAAKIKKRELSPVEVTEAFITRIEERNKSLNAFVYFGYDDALKNAKEAERALLAGEDLGILHGVPTALKDLFGAKPGWISTFGGVRALKDNIVDYYNPFGERLEKAGAIFLGKTNSPVFGFRGVTDNYLFGPTRNPFDLSRNSGGSSGGGAAAVADGLVPIAEGSDSGGSTRIPAAWCGLYGFKPAGGRVPFFGRPNGFRTDLFSTEGTLTRTVEDAALGLTALTGYDDRDVYSLNEKVDYLSALRGSIKGWRIAYSPNFDVFPIDKRVEETVAEAVNVFKQAGATVEMVNIGITFHQRELSDLFCRIAMRMSISVFENFKSKGIDLLKDYRDDLPGRYLEGIEKAYQMNMLDVQRDQIMRTKIFDTIQNVFKNYDLIITPTAATLPVENVPDGNTMGPTHINGEEVDPLIGWALTTLTNFTGHPSASIPAGLVDNRLPVGMQIIGKRYGDADVLKASSIFEKLKPWHHIYDICKNRSLDIQPIAKVNN</sequence>
<dbReference type="InterPro" id="IPR023631">
    <property type="entry name" value="Amidase_dom"/>
</dbReference>
<accession>A0A3S0VTQ7</accession>
<dbReference type="InterPro" id="IPR036928">
    <property type="entry name" value="AS_sf"/>
</dbReference>
<keyword evidence="4" id="KW-1185">Reference proteome</keyword>
<dbReference type="RefSeq" id="WP_126863215.1">
    <property type="nucleotide sequence ID" value="NZ_JAUSTX010000021.1"/>
</dbReference>
<dbReference type="EMBL" id="RYZZ01000002">
    <property type="protein sequence ID" value="RUQ32455.1"/>
    <property type="molecule type" value="Genomic_DNA"/>
</dbReference>
<protein>
    <submittedName>
        <fullName evidence="3">Amidase</fullName>
    </submittedName>
</protein>
<dbReference type="OrthoDB" id="9811471at2"/>
<dbReference type="GO" id="GO:0003824">
    <property type="term" value="F:catalytic activity"/>
    <property type="evidence" value="ECO:0007669"/>
    <property type="project" value="InterPro"/>
</dbReference>
<gene>
    <name evidence="3" type="ORF">ELQ35_02170</name>
</gene>
<organism evidence="3 4">
    <name type="scientific">Peribacillus cavernae</name>
    <dbReference type="NCBI Taxonomy" id="1674310"/>
    <lineage>
        <taxon>Bacteria</taxon>
        <taxon>Bacillati</taxon>
        <taxon>Bacillota</taxon>
        <taxon>Bacilli</taxon>
        <taxon>Bacillales</taxon>
        <taxon>Bacillaceae</taxon>
        <taxon>Peribacillus</taxon>
    </lineage>
</organism>
<evidence type="ECO:0000313" key="3">
    <source>
        <dbReference type="EMBL" id="RUQ32455.1"/>
    </source>
</evidence>
<name>A0A3S0VTQ7_9BACI</name>
<dbReference type="Proteomes" id="UP000267430">
    <property type="component" value="Unassembled WGS sequence"/>
</dbReference>
<dbReference type="AlphaFoldDB" id="A0A3S0VTQ7"/>
<dbReference type="Gene3D" id="3.90.1300.10">
    <property type="entry name" value="Amidase signature (AS) domain"/>
    <property type="match status" value="1"/>
</dbReference>
<comment type="caution">
    <text evidence="3">The sequence shown here is derived from an EMBL/GenBank/DDBJ whole genome shotgun (WGS) entry which is preliminary data.</text>
</comment>
<reference evidence="3 4" key="1">
    <citation type="submission" date="2018-12" db="EMBL/GenBank/DDBJ databases">
        <title>Bacillus chawlae sp. nov., Bacillus glennii sp. nov., and Bacillus saganii sp. nov. Isolated from the Vehicle Assembly Building at Kennedy Space Center where the Viking Spacecraft were Assembled.</title>
        <authorList>
            <person name="Seuylemezian A."/>
            <person name="Vaishampayan P."/>
        </authorList>
    </citation>
    <scope>NUCLEOTIDE SEQUENCE [LARGE SCALE GENOMIC DNA]</scope>
    <source>
        <strain evidence="3 4">L5</strain>
    </source>
</reference>
<dbReference type="PANTHER" id="PTHR11895">
    <property type="entry name" value="TRANSAMIDASE"/>
    <property type="match status" value="1"/>
</dbReference>
<dbReference type="Pfam" id="PF01425">
    <property type="entry name" value="Amidase"/>
    <property type="match status" value="1"/>
</dbReference>
<evidence type="ECO:0000313" key="4">
    <source>
        <dbReference type="Proteomes" id="UP000267430"/>
    </source>
</evidence>
<dbReference type="SUPFAM" id="SSF75304">
    <property type="entry name" value="Amidase signature (AS) enzymes"/>
    <property type="match status" value="1"/>
</dbReference>
<dbReference type="PIRSF" id="PIRSF001221">
    <property type="entry name" value="Amidase_fungi"/>
    <property type="match status" value="1"/>
</dbReference>
<feature type="domain" description="Amidase" evidence="2">
    <location>
        <begin position="28"/>
        <end position="469"/>
    </location>
</feature>
<dbReference type="PANTHER" id="PTHR11895:SF7">
    <property type="entry name" value="GLUTAMYL-TRNA(GLN) AMIDOTRANSFERASE SUBUNIT A, MITOCHONDRIAL"/>
    <property type="match status" value="1"/>
</dbReference>
<comment type="similarity">
    <text evidence="1">Belongs to the amidase family.</text>
</comment>
<evidence type="ECO:0000256" key="1">
    <source>
        <dbReference type="ARBA" id="ARBA00009199"/>
    </source>
</evidence>
<evidence type="ECO:0000259" key="2">
    <source>
        <dbReference type="Pfam" id="PF01425"/>
    </source>
</evidence>
<dbReference type="InterPro" id="IPR000120">
    <property type="entry name" value="Amidase"/>
</dbReference>
<proteinExistence type="inferred from homology"/>